<dbReference type="PANTHER" id="PTHR38133">
    <property type="entry name" value="SLR1429 PROTEIN"/>
    <property type="match status" value="1"/>
</dbReference>
<evidence type="ECO:0000313" key="2">
    <source>
        <dbReference type="Proteomes" id="UP001595914"/>
    </source>
</evidence>
<name>A0ABV9FYS0_9NOCA</name>
<dbReference type="EMBL" id="JBHSFO010000015">
    <property type="protein sequence ID" value="MFC4606094.1"/>
    <property type="molecule type" value="Genomic_DNA"/>
</dbReference>
<proteinExistence type="predicted"/>
<dbReference type="PANTHER" id="PTHR38133:SF1">
    <property type="entry name" value="SLR1429 PROTEIN"/>
    <property type="match status" value="1"/>
</dbReference>
<dbReference type="Proteomes" id="UP001595914">
    <property type="component" value="Unassembled WGS sequence"/>
</dbReference>
<comment type="caution">
    <text evidence="1">The sequence shown here is derived from an EMBL/GenBank/DDBJ whole genome shotgun (WGS) entry which is preliminary data.</text>
</comment>
<protein>
    <recommendedName>
        <fullName evidence="3">SWIM-type domain-containing protein</fullName>
    </recommendedName>
</protein>
<gene>
    <name evidence="1" type="ORF">ACFO6S_20555</name>
</gene>
<keyword evidence="2" id="KW-1185">Reference proteome</keyword>
<accession>A0ABV9FYS0</accession>
<reference evidence="2" key="1">
    <citation type="journal article" date="2019" name="Int. J. Syst. Evol. Microbiol.">
        <title>The Global Catalogue of Microorganisms (GCM) 10K type strain sequencing project: providing services to taxonomists for standard genome sequencing and annotation.</title>
        <authorList>
            <consortium name="The Broad Institute Genomics Platform"/>
            <consortium name="The Broad Institute Genome Sequencing Center for Infectious Disease"/>
            <person name="Wu L."/>
            <person name="Ma J."/>
        </authorList>
    </citation>
    <scope>NUCLEOTIDE SEQUENCE [LARGE SCALE GENOMIC DNA]</scope>
    <source>
        <strain evidence="2">CCUG 54520</strain>
    </source>
</reference>
<evidence type="ECO:0000313" key="1">
    <source>
        <dbReference type="EMBL" id="MFC4606094.1"/>
    </source>
</evidence>
<dbReference type="RefSeq" id="WP_378419825.1">
    <property type="nucleotide sequence ID" value="NZ_JBHSFO010000015.1"/>
</dbReference>
<sequence length="190" mass="19963">MSAEFGVTAWGRAWLRTVESTTVSAPNPALPQARSLARNGAVHLATVGAGRVLAEVTVRGKVFPVTVQVPVWTRKDAGTVRRLLGRAGAQDRRVSAGELPDGLVAELLAKDIAVAPVIAECTATCGCTGRRSPCVHHLAVLYGLVRRVDEEPAVAVALRENGARSTTVAANPESDWLALTEIAADGFYGD</sequence>
<evidence type="ECO:0008006" key="3">
    <source>
        <dbReference type="Google" id="ProtNLM"/>
    </source>
</evidence>
<organism evidence="1 2">
    <name type="scientific">Rhodococcus kronopolitis</name>
    <dbReference type="NCBI Taxonomy" id="1460226"/>
    <lineage>
        <taxon>Bacteria</taxon>
        <taxon>Bacillati</taxon>
        <taxon>Actinomycetota</taxon>
        <taxon>Actinomycetes</taxon>
        <taxon>Mycobacteriales</taxon>
        <taxon>Nocardiaceae</taxon>
        <taxon>Rhodococcus</taxon>
    </lineage>
</organism>